<organism evidence="1 2">
    <name type="scientific">Metabacillus halosaccharovorans</name>
    <dbReference type="NCBI Taxonomy" id="930124"/>
    <lineage>
        <taxon>Bacteria</taxon>
        <taxon>Bacillati</taxon>
        <taxon>Bacillota</taxon>
        <taxon>Bacilli</taxon>
        <taxon>Bacillales</taxon>
        <taxon>Bacillaceae</taxon>
        <taxon>Metabacillus</taxon>
    </lineage>
</organism>
<comment type="caution">
    <text evidence="1">The sequence shown here is derived from an EMBL/GenBank/DDBJ whole genome shotgun (WGS) entry which is preliminary data.</text>
</comment>
<sequence length="43" mass="5386">MKKEHCEEEMDYLNHYLNEQITRICVIEEDERMREELAKKDNE</sequence>
<keyword evidence="2" id="KW-1185">Reference proteome</keyword>
<evidence type="ECO:0000313" key="1">
    <source>
        <dbReference type="EMBL" id="MCV9887801.1"/>
    </source>
</evidence>
<dbReference type="RefSeq" id="WP_264144006.1">
    <property type="nucleotide sequence ID" value="NZ_JAOYEY010000047.1"/>
</dbReference>
<name>A0ABT3DL72_9BACI</name>
<accession>A0ABT3DL72</accession>
<evidence type="ECO:0000313" key="2">
    <source>
        <dbReference type="Proteomes" id="UP001526147"/>
    </source>
</evidence>
<protein>
    <submittedName>
        <fullName evidence="1">Uncharacterized protein</fullName>
    </submittedName>
</protein>
<proteinExistence type="predicted"/>
<dbReference type="Proteomes" id="UP001526147">
    <property type="component" value="Unassembled WGS sequence"/>
</dbReference>
<gene>
    <name evidence="1" type="ORF">OIH86_19330</name>
</gene>
<dbReference type="EMBL" id="JAOYEY010000047">
    <property type="protein sequence ID" value="MCV9887801.1"/>
    <property type="molecule type" value="Genomic_DNA"/>
</dbReference>
<reference evidence="1 2" key="1">
    <citation type="submission" date="2022-10" db="EMBL/GenBank/DDBJ databases">
        <title>Draft genome assembly of moderately radiation resistant bacterium Metabacillus halosaccharovorans.</title>
        <authorList>
            <person name="Pal S."/>
            <person name="Gopinathan A."/>
        </authorList>
    </citation>
    <scope>NUCLEOTIDE SEQUENCE [LARGE SCALE GENOMIC DNA]</scope>
    <source>
        <strain evidence="1 2">VITHBRA001</strain>
    </source>
</reference>